<gene>
    <name evidence="1" type="ORF">GGP41_004101</name>
</gene>
<accession>A0A8H5ZLA9</accession>
<reference evidence="1" key="1">
    <citation type="submission" date="2019-11" db="EMBL/GenBank/DDBJ databases">
        <title>Bipolaris sorokiniana Genome sequencing.</title>
        <authorList>
            <person name="Wang H."/>
        </authorList>
    </citation>
    <scope>NUCLEOTIDE SEQUENCE</scope>
</reference>
<dbReference type="EMBL" id="WNKQ01000005">
    <property type="protein sequence ID" value="KAF5851352.1"/>
    <property type="molecule type" value="Genomic_DNA"/>
</dbReference>
<sequence length="249" mass="27287">MPARRLLTRISTLARRFAVSWSPPRSGAVCDVETAMSKGVVSARVRARVRGSTKLLAGAGSAVMLFIKRLGIASACETCGTAYKSQFAPSGCRLPKLRHCFLFDAQLSLAYIFATRLCWCRAYHDCIAPPGPALSGTGGSTFWALIPGVSSVDLGCATFNKYSGLTKNPTLTTQLPIHACTLQADHIMPWMKTEFRELRQSTTITTFNPNPMGYEQYSAVTQRRGSFSRHAYLRLSRAKNAPQPRTKTT</sequence>
<evidence type="ECO:0000313" key="1">
    <source>
        <dbReference type="EMBL" id="KAF5851352.1"/>
    </source>
</evidence>
<organism evidence="1 2">
    <name type="scientific">Cochliobolus sativus</name>
    <name type="common">Common root rot and spot blotch fungus</name>
    <name type="synonym">Bipolaris sorokiniana</name>
    <dbReference type="NCBI Taxonomy" id="45130"/>
    <lineage>
        <taxon>Eukaryota</taxon>
        <taxon>Fungi</taxon>
        <taxon>Dikarya</taxon>
        <taxon>Ascomycota</taxon>
        <taxon>Pezizomycotina</taxon>
        <taxon>Dothideomycetes</taxon>
        <taxon>Pleosporomycetidae</taxon>
        <taxon>Pleosporales</taxon>
        <taxon>Pleosporineae</taxon>
        <taxon>Pleosporaceae</taxon>
        <taxon>Bipolaris</taxon>
    </lineage>
</organism>
<name>A0A8H5ZLA9_COCSA</name>
<dbReference type="AlphaFoldDB" id="A0A8H5ZLA9"/>
<comment type="caution">
    <text evidence="1">The sequence shown here is derived from an EMBL/GenBank/DDBJ whole genome shotgun (WGS) entry which is preliminary data.</text>
</comment>
<proteinExistence type="predicted"/>
<dbReference type="Proteomes" id="UP000624244">
    <property type="component" value="Unassembled WGS sequence"/>
</dbReference>
<evidence type="ECO:0000313" key="2">
    <source>
        <dbReference type="Proteomes" id="UP000624244"/>
    </source>
</evidence>
<protein>
    <submittedName>
        <fullName evidence="1">Uncharacterized protein</fullName>
    </submittedName>
</protein>